<accession>A0A0A9AJP2</accession>
<evidence type="ECO:0000313" key="1">
    <source>
        <dbReference type="EMBL" id="JAD51924.1"/>
    </source>
</evidence>
<reference evidence="1" key="2">
    <citation type="journal article" date="2015" name="Data Brief">
        <title>Shoot transcriptome of the giant reed, Arundo donax.</title>
        <authorList>
            <person name="Barrero R.A."/>
            <person name="Guerrero F.D."/>
            <person name="Moolhuijzen P."/>
            <person name="Goolsby J.A."/>
            <person name="Tidwell J."/>
            <person name="Bellgard S.E."/>
            <person name="Bellgard M.I."/>
        </authorList>
    </citation>
    <scope>NUCLEOTIDE SEQUENCE</scope>
    <source>
        <tissue evidence="1">Shoot tissue taken approximately 20 cm above the soil surface</tissue>
    </source>
</reference>
<dbReference type="AlphaFoldDB" id="A0A0A9AJP2"/>
<dbReference type="EMBL" id="GBRH01245971">
    <property type="protein sequence ID" value="JAD51924.1"/>
    <property type="molecule type" value="Transcribed_RNA"/>
</dbReference>
<sequence length="29" mass="3405">MHVWINLLSHYDRSSVGHAKDLLAYIFAF</sequence>
<protein>
    <submittedName>
        <fullName evidence="1">Uncharacterized protein</fullName>
    </submittedName>
</protein>
<name>A0A0A9AJP2_ARUDO</name>
<proteinExistence type="predicted"/>
<reference evidence="1" key="1">
    <citation type="submission" date="2014-09" db="EMBL/GenBank/DDBJ databases">
        <authorList>
            <person name="Magalhaes I.L.F."/>
            <person name="Oliveira U."/>
            <person name="Santos F.R."/>
            <person name="Vidigal T.H.D.A."/>
            <person name="Brescovit A.D."/>
            <person name="Santos A.J."/>
        </authorList>
    </citation>
    <scope>NUCLEOTIDE SEQUENCE</scope>
    <source>
        <tissue evidence="1">Shoot tissue taken approximately 20 cm above the soil surface</tissue>
    </source>
</reference>
<organism evidence="1">
    <name type="scientific">Arundo donax</name>
    <name type="common">Giant reed</name>
    <name type="synonym">Donax arundinaceus</name>
    <dbReference type="NCBI Taxonomy" id="35708"/>
    <lineage>
        <taxon>Eukaryota</taxon>
        <taxon>Viridiplantae</taxon>
        <taxon>Streptophyta</taxon>
        <taxon>Embryophyta</taxon>
        <taxon>Tracheophyta</taxon>
        <taxon>Spermatophyta</taxon>
        <taxon>Magnoliopsida</taxon>
        <taxon>Liliopsida</taxon>
        <taxon>Poales</taxon>
        <taxon>Poaceae</taxon>
        <taxon>PACMAD clade</taxon>
        <taxon>Arundinoideae</taxon>
        <taxon>Arundineae</taxon>
        <taxon>Arundo</taxon>
    </lineage>
</organism>